<dbReference type="InterPro" id="IPR013783">
    <property type="entry name" value="Ig-like_fold"/>
</dbReference>
<name>A0A4Q1CND3_9BACT</name>
<dbReference type="CDD" id="cd00146">
    <property type="entry name" value="PKD"/>
    <property type="match status" value="1"/>
</dbReference>
<evidence type="ECO:0000313" key="4">
    <source>
        <dbReference type="Proteomes" id="UP000290204"/>
    </source>
</evidence>
<comment type="caution">
    <text evidence="3">The sequence shown here is derived from an EMBL/GenBank/DDBJ whole genome shotgun (WGS) entry which is preliminary data.</text>
</comment>
<keyword evidence="4" id="KW-1185">Reference proteome</keyword>
<accession>A0A4Q1CND3</accession>
<evidence type="ECO:0000259" key="2">
    <source>
        <dbReference type="PROSITE" id="PS50093"/>
    </source>
</evidence>
<sequence length="299" mass="31382">MKLSIKSYSLIALFAAFIAAGCEKKEYTLGTIKTPADLTLTATVAGVNAGNPDGNGTGNVSITTTAANAITYKIDFGDGKSQIVPSGTINYKYNNPGTFEYVITVNAIGTAGVTSTISKKVKVFVAFEIPADIVQNLTGGTSKIWVTDKEAPGHVGVGPNNEFSPIWYAATPNQRDACLYDDEITFSKDASNNIYMSIDNKGLSFSIGGATAFYGFSGADACLGLNAAGSKKLAFMNATSASTSAVSTRIQFEVPGNGIINFGTGGNTYEILSITATTIHLRNIGIDGNAWYQKLKLKP</sequence>
<dbReference type="InterPro" id="IPR022409">
    <property type="entry name" value="PKD/Chitinase_dom"/>
</dbReference>
<dbReference type="SUPFAM" id="SSF49299">
    <property type="entry name" value="PKD domain"/>
    <property type="match status" value="1"/>
</dbReference>
<keyword evidence="1" id="KW-0732">Signal</keyword>
<dbReference type="OrthoDB" id="5381604at2"/>
<feature type="chain" id="PRO_5020804548" description="PKD domain-containing protein" evidence="1">
    <location>
        <begin position="22"/>
        <end position="299"/>
    </location>
</feature>
<evidence type="ECO:0000256" key="1">
    <source>
        <dbReference type="SAM" id="SignalP"/>
    </source>
</evidence>
<dbReference type="PROSITE" id="PS51257">
    <property type="entry name" value="PROKAR_LIPOPROTEIN"/>
    <property type="match status" value="1"/>
</dbReference>
<dbReference type="EMBL" id="SDHW01000001">
    <property type="protein sequence ID" value="RXK62628.1"/>
    <property type="molecule type" value="Genomic_DNA"/>
</dbReference>
<dbReference type="InterPro" id="IPR035986">
    <property type="entry name" value="PKD_dom_sf"/>
</dbReference>
<dbReference type="AlphaFoldDB" id="A0A4Q1CND3"/>
<dbReference type="Proteomes" id="UP000290204">
    <property type="component" value="Unassembled WGS sequence"/>
</dbReference>
<feature type="signal peptide" evidence="1">
    <location>
        <begin position="1"/>
        <end position="21"/>
    </location>
</feature>
<proteinExistence type="predicted"/>
<organism evidence="3 4">
    <name type="scientific">Lacibacter luteus</name>
    <dbReference type="NCBI Taxonomy" id="2508719"/>
    <lineage>
        <taxon>Bacteria</taxon>
        <taxon>Pseudomonadati</taxon>
        <taxon>Bacteroidota</taxon>
        <taxon>Chitinophagia</taxon>
        <taxon>Chitinophagales</taxon>
        <taxon>Chitinophagaceae</taxon>
        <taxon>Lacibacter</taxon>
    </lineage>
</organism>
<evidence type="ECO:0000313" key="3">
    <source>
        <dbReference type="EMBL" id="RXK62628.1"/>
    </source>
</evidence>
<reference evidence="3 4" key="1">
    <citation type="submission" date="2019-01" db="EMBL/GenBank/DDBJ databases">
        <title>Lacibacter sp. strain TTM-7.</title>
        <authorList>
            <person name="Chen W.-M."/>
        </authorList>
    </citation>
    <scope>NUCLEOTIDE SEQUENCE [LARGE SCALE GENOMIC DNA]</scope>
    <source>
        <strain evidence="3 4">TTM-7</strain>
    </source>
</reference>
<protein>
    <recommendedName>
        <fullName evidence="2">PKD domain-containing protein</fullName>
    </recommendedName>
</protein>
<dbReference type="RefSeq" id="WP_129129999.1">
    <property type="nucleotide sequence ID" value="NZ_SDHW01000001.1"/>
</dbReference>
<dbReference type="InterPro" id="IPR000601">
    <property type="entry name" value="PKD_dom"/>
</dbReference>
<dbReference type="PROSITE" id="PS50093">
    <property type="entry name" value="PKD"/>
    <property type="match status" value="1"/>
</dbReference>
<feature type="domain" description="PKD" evidence="2">
    <location>
        <begin position="66"/>
        <end position="123"/>
    </location>
</feature>
<dbReference type="SMART" id="SM00089">
    <property type="entry name" value="PKD"/>
    <property type="match status" value="1"/>
</dbReference>
<dbReference type="Gene3D" id="2.60.40.10">
    <property type="entry name" value="Immunoglobulins"/>
    <property type="match status" value="1"/>
</dbReference>
<gene>
    <name evidence="3" type="ORF">ESA94_06420</name>
</gene>